<evidence type="ECO:0000313" key="1">
    <source>
        <dbReference type="EMBL" id="QJR36591.1"/>
    </source>
</evidence>
<dbReference type="EMBL" id="CP053085">
    <property type="protein sequence ID" value="QJR36591.1"/>
    <property type="molecule type" value="Genomic_DNA"/>
</dbReference>
<accession>A0A6M4IWM7</accession>
<keyword evidence="1" id="KW-0378">Hydrolase</keyword>
<dbReference type="GO" id="GO:0005829">
    <property type="term" value="C:cytosol"/>
    <property type="evidence" value="ECO:0007669"/>
    <property type="project" value="TreeGrafter"/>
</dbReference>
<dbReference type="Proteomes" id="UP000500938">
    <property type="component" value="Chromosome"/>
</dbReference>
<dbReference type="PANTHER" id="PTHR10000:SF8">
    <property type="entry name" value="HAD SUPERFAMILY HYDROLASE-LIKE, TYPE 3"/>
    <property type="match status" value="1"/>
</dbReference>
<dbReference type="KEGG" id="ggr:HKW67_14270"/>
<sequence>MRLARDRALLIATDIDGTLLDHDAQLPFRADVWRHEIQRLGSRMAGCRVAFASSRTLDELLVLQRALGVQGPCIAEDGAVLARDADDTTDLHPALPPHDDVRAYGRRTMRIWTRAQHASALRTAMQEMDAVQRADASQLDRKSLSALGFGTNGAIRRALYARHHSLLLDPSRLSGDERQIILTIAAARGLQLRRGGRWLTLADTKGKGTALSLLRHFEISCGVSPIVVTIGNEENDVSLLEKADLAFVIRNPGRGPHPALTAIPHAVVLDTEGPGGWLEMLNRLQVLVR</sequence>
<dbReference type="PANTHER" id="PTHR10000">
    <property type="entry name" value="PHOSPHOSERINE PHOSPHATASE"/>
    <property type="match status" value="1"/>
</dbReference>
<dbReference type="GO" id="GO:0000287">
    <property type="term" value="F:magnesium ion binding"/>
    <property type="evidence" value="ECO:0007669"/>
    <property type="project" value="TreeGrafter"/>
</dbReference>
<protein>
    <submittedName>
        <fullName evidence="1">HAD hydrolase family protein</fullName>
    </submittedName>
</protein>
<dbReference type="InterPro" id="IPR023214">
    <property type="entry name" value="HAD_sf"/>
</dbReference>
<keyword evidence="2" id="KW-1185">Reference proteome</keyword>
<dbReference type="RefSeq" id="WP_171226023.1">
    <property type="nucleotide sequence ID" value="NZ_CP053085.1"/>
</dbReference>
<gene>
    <name evidence="1" type="ORF">HKW67_14270</name>
</gene>
<evidence type="ECO:0000313" key="2">
    <source>
        <dbReference type="Proteomes" id="UP000500938"/>
    </source>
</evidence>
<dbReference type="Gene3D" id="3.40.50.1000">
    <property type="entry name" value="HAD superfamily/HAD-like"/>
    <property type="match status" value="1"/>
</dbReference>
<dbReference type="InterPro" id="IPR036412">
    <property type="entry name" value="HAD-like_sf"/>
</dbReference>
<dbReference type="Pfam" id="PF08282">
    <property type="entry name" value="Hydrolase_3"/>
    <property type="match status" value="1"/>
</dbReference>
<name>A0A6M4IWM7_9BACT</name>
<dbReference type="SUPFAM" id="SSF56784">
    <property type="entry name" value="HAD-like"/>
    <property type="match status" value="1"/>
</dbReference>
<dbReference type="GO" id="GO:0016791">
    <property type="term" value="F:phosphatase activity"/>
    <property type="evidence" value="ECO:0007669"/>
    <property type="project" value="UniProtKB-ARBA"/>
</dbReference>
<proteinExistence type="predicted"/>
<dbReference type="AlphaFoldDB" id="A0A6M4IWM7"/>
<organism evidence="1 2">
    <name type="scientific">Gemmatimonas groenlandica</name>
    <dbReference type="NCBI Taxonomy" id="2732249"/>
    <lineage>
        <taxon>Bacteria</taxon>
        <taxon>Pseudomonadati</taxon>
        <taxon>Gemmatimonadota</taxon>
        <taxon>Gemmatimonadia</taxon>
        <taxon>Gemmatimonadales</taxon>
        <taxon>Gemmatimonadaceae</taxon>
        <taxon>Gemmatimonas</taxon>
    </lineage>
</organism>
<reference evidence="1 2" key="1">
    <citation type="submission" date="2020-05" db="EMBL/GenBank/DDBJ databases">
        <title>Complete genome sequence of Gemmatimonas greenlandica TET16.</title>
        <authorList>
            <person name="Zeng Y."/>
        </authorList>
    </citation>
    <scope>NUCLEOTIDE SEQUENCE [LARGE SCALE GENOMIC DNA]</scope>
    <source>
        <strain evidence="1 2">TET16</strain>
    </source>
</reference>
<dbReference type="Gene3D" id="3.30.980.20">
    <property type="entry name" value="Putative mannosyl-3-phosphoglycerate phosphatase, domain 2"/>
    <property type="match status" value="1"/>
</dbReference>